<sequence>MDLRALADFNLVAMHGGFGRASRASGQPKATLSRHIGELEESLGLRLVERGSRSLRLTEEGAALHARTEGLLREIAEAGETIGAGLGRPRGRLRVSAPVLFAHIALGRIAAEFAAAYPQVRLEITAEDRFVDPVEEGYDVVIRINPAPDDRLVGRCFLHDETLVVAPPSMARPSAAPGHAPSVPAVVLNTAPPGVTWRIRGDAGTEELVPDPLLRLSSLFMVRDAVLANAGAAMLPRSLIAGDLAAGRLSSWGVVEDRPVSAWALHVSRRLASSRVTAFIGALVAAFPDQRLRADPGAALTPAR</sequence>
<dbReference type="Pfam" id="PF00126">
    <property type="entry name" value="HTH_1"/>
    <property type="match status" value="1"/>
</dbReference>
<comment type="caution">
    <text evidence="6">The sequence shown here is derived from an EMBL/GenBank/DDBJ whole genome shotgun (WGS) entry which is preliminary data.</text>
</comment>
<reference evidence="6 7" key="1">
    <citation type="submission" date="2023-07" db="EMBL/GenBank/DDBJ databases">
        <title>Genomic Encyclopedia of Type Strains, Phase IV (KMG-IV): sequencing the most valuable type-strain genomes for metagenomic binning, comparative biology and taxonomic classification.</title>
        <authorList>
            <person name="Goeker M."/>
        </authorList>
    </citation>
    <scope>NUCLEOTIDE SEQUENCE [LARGE SCALE GENOMIC DNA]</scope>
    <source>
        <strain evidence="6 7">DSM 19619</strain>
    </source>
</reference>
<dbReference type="GO" id="GO:0003677">
    <property type="term" value="F:DNA binding"/>
    <property type="evidence" value="ECO:0007669"/>
    <property type="project" value="UniProtKB-KW"/>
</dbReference>
<proteinExistence type="inferred from homology"/>
<protein>
    <submittedName>
        <fullName evidence="6">DNA-binding transcriptional LysR family regulator</fullName>
    </submittedName>
</protein>
<keyword evidence="3 6" id="KW-0238">DNA-binding</keyword>
<evidence type="ECO:0000256" key="4">
    <source>
        <dbReference type="ARBA" id="ARBA00023163"/>
    </source>
</evidence>
<evidence type="ECO:0000313" key="7">
    <source>
        <dbReference type="Proteomes" id="UP001242480"/>
    </source>
</evidence>
<dbReference type="Gene3D" id="1.10.10.10">
    <property type="entry name" value="Winged helix-like DNA-binding domain superfamily/Winged helix DNA-binding domain"/>
    <property type="match status" value="1"/>
</dbReference>
<dbReference type="InterPro" id="IPR036388">
    <property type="entry name" value="WH-like_DNA-bd_sf"/>
</dbReference>
<evidence type="ECO:0000313" key="6">
    <source>
        <dbReference type="EMBL" id="MDQ0472151.1"/>
    </source>
</evidence>
<dbReference type="EMBL" id="JAUSVX010000011">
    <property type="protein sequence ID" value="MDQ0472151.1"/>
    <property type="molecule type" value="Genomic_DNA"/>
</dbReference>
<dbReference type="InterPro" id="IPR000847">
    <property type="entry name" value="LysR_HTH_N"/>
</dbReference>
<dbReference type="SUPFAM" id="SSF46785">
    <property type="entry name" value="Winged helix' DNA-binding domain"/>
    <property type="match status" value="1"/>
</dbReference>
<dbReference type="PROSITE" id="PS50931">
    <property type="entry name" value="HTH_LYSR"/>
    <property type="match status" value="1"/>
</dbReference>
<dbReference type="RefSeq" id="WP_307278504.1">
    <property type="nucleotide sequence ID" value="NZ_JAUSVX010000011.1"/>
</dbReference>
<dbReference type="PANTHER" id="PTHR30537">
    <property type="entry name" value="HTH-TYPE TRANSCRIPTIONAL REGULATOR"/>
    <property type="match status" value="1"/>
</dbReference>
<comment type="similarity">
    <text evidence="1">Belongs to the LysR transcriptional regulatory family.</text>
</comment>
<dbReference type="Pfam" id="PF03466">
    <property type="entry name" value="LysR_substrate"/>
    <property type="match status" value="1"/>
</dbReference>
<name>A0ABU0JCY3_9HYPH</name>
<dbReference type="PANTHER" id="PTHR30537:SF5">
    <property type="entry name" value="HTH-TYPE TRANSCRIPTIONAL ACTIVATOR TTDR-RELATED"/>
    <property type="match status" value="1"/>
</dbReference>
<dbReference type="InterPro" id="IPR036390">
    <property type="entry name" value="WH_DNA-bd_sf"/>
</dbReference>
<evidence type="ECO:0000256" key="3">
    <source>
        <dbReference type="ARBA" id="ARBA00023125"/>
    </source>
</evidence>
<organism evidence="6 7">
    <name type="scientific">Labrys wisconsinensis</name>
    <dbReference type="NCBI Taxonomy" id="425677"/>
    <lineage>
        <taxon>Bacteria</taxon>
        <taxon>Pseudomonadati</taxon>
        <taxon>Pseudomonadota</taxon>
        <taxon>Alphaproteobacteria</taxon>
        <taxon>Hyphomicrobiales</taxon>
        <taxon>Xanthobacteraceae</taxon>
        <taxon>Labrys</taxon>
    </lineage>
</organism>
<dbReference type="SUPFAM" id="SSF53850">
    <property type="entry name" value="Periplasmic binding protein-like II"/>
    <property type="match status" value="1"/>
</dbReference>
<dbReference type="CDD" id="cd08422">
    <property type="entry name" value="PBP2_CrgA_like"/>
    <property type="match status" value="1"/>
</dbReference>
<evidence type="ECO:0000256" key="2">
    <source>
        <dbReference type="ARBA" id="ARBA00023015"/>
    </source>
</evidence>
<evidence type="ECO:0000256" key="1">
    <source>
        <dbReference type="ARBA" id="ARBA00009437"/>
    </source>
</evidence>
<feature type="domain" description="HTH lysR-type" evidence="5">
    <location>
        <begin position="1"/>
        <end position="58"/>
    </location>
</feature>
<dbReference type="InterPro" id="IPR005119">
    <property type="entry name" value="LysR_subst-bd"/>
</dbReference>
<dbReference type="InterPro" id="IPR058163">
    <property type="entry name" value="LysR-type_TF_proteobact-type"/>
</dbReference>
<keyword evidence="2" id="KW-0805">Transcription regulation</keyword>
<keyword evidence="7" id="KW-1185">Reference proteome</keyword>
<dbReference type="Proteomes" id="UP001242480">
    <property type="component" value="Unassembled WGS sequence"/>
</dbReference>
<evidence type="ECO:0000259" key="5">
    <source>
        <dbReference type="PROSITE" id="PS50931"/>
    </source>
</evidence>
<gene>
    <name evidence="6" type="ORF">QO011_005180</name>
</gene>
<keyword evidence="4" id="KW-0804">Transcription</keyword>
<dbReference type="Gene3D" id="3.40.190.290">
    <property type="match status" value="1"/>
</dbReference>
<accession>A0ABU0JCY3</accession>